<keyword evidence="6" id="KW-0808">Transferase</keyword>
<feature type="transmembrane region" description="Helical" evidence="5">
    <location>
        <begin position="63"/>
        <end position="84"/>
    </location>
</feature>
<feature type="transmembrane region" description="Helical" evidence="5">
    <location>
        <begin position="144"/>
        <end position="171"/>
    </location>
</feature>
<keyword evidence="2 5" id="KW-0812">Transmembrane</keyword>
<name>A0A0P7ZGE5_9EURY</name>
<dbReference type="InterPro" id="IPR000537">
    <property type="entry name" value="UbiA_prenyltransferase"/>
</dbReference>
<gene>
    <name evidence="6" type="ORF">MPEBLZ_01499</name>
</gene>
<feature type="transmembrane region" description="Helical" evidence="5">
    <location>
        <begin position="5"/>
        <end position="25"/>
    </location>
</feature>
<keyword evidence="3 5" id="KW-1133">Transmembrane helix</keyword>
<evidence type="ECO:0000256" key="4">
    <source>
        <dbReference type="ARBA" id="ARBA00023136"/>
    </source>
</evidence>
<dbReference type="GO" id="GO:0005886">
    <property type="term" value="C:plasma membrane"/>
    <property type="evidence" value="ECO:0007669"/>
    <property type="project" value="UniProtKB-SubCell"/>
</dbReference>
<feature type="transmembrane region" description="Helical" evidence="5">
    <location>
        <begin position="90"/>
        <end position="109"/>
    </location>
</feature>
<evidence type="ECO:0000313" key="7">
    <source>
        <dbReference type="Proteomes" id="UP000050360"/>
    </source>
</evidence>
<evidence type="ECO:0000256" key="3">
    <source>
        <dbReference type="ARBA" id="ARBA00022989"/>
    </source>
</evidence>
<sequence>MQKKALFIAVLLYACSLLFVYYLSYEFKRPIYLYALVCIIITWCYSDNLILKKVLGIRLKDHYLGELAAYSIAFPSYTLSIWLVYSDLNLKAIILTIAIFFFSISGLLLKDLKDISGDMKAGLKTFGVVFLPSQLVRYSCYFMVLFYLTLLNLIVLSSYGILVIMIPFIYFF</sequence>
<feature type="transmembrane region" description="Helical" evidence="5">
    <location>
        <begin position="31"/>
        <end position="51"/>
    </location>
</feature>
<accession>A0A0P7ZGE5</accession>
<dbReference type="Proteomes" id="UP000050360">
    <property type="component" value="Unassembled WGS sequence"/>
</dbReference>
<proteinExistence type="predicted"/>
<evidence type="ECO:0000313" key="6">
    <source>
        <dbReference type="EMBL" id="KPQ43916.1"/>
    </source>
</evidence>
<evidence type="ECO:0000256" key="2">
    <source>
        <dbReference type="ARBA" id="ARBA00022692"/>
    </source>
</evidence>
<organism evidence="6 7">
    <name type="scientific">Candidatus Methanoperedens nitratireducens</name>
    <dbReference type="NCBI Taxonomy" id="1392998"/>
    <lineage>
        <taxon>Archaea</taxon>
        <taxon>Methanobacteriati</taxon>
        <taxon>Methanobacteriota</taxon>
        <taxon>Stenosarchaea group</taxon>
        <taxon>Methanomicrobia</taxon>
        <taxon>Methanosarcinales</taxon>
        <taxon>ANME-2 cluster</taxon>
        <taxon>Candidatus Methanoperedentaceae</taxon>
        <taxon>Candidatus Methanoperedens</taxon>
    </lineage>
</organism>
<dbReference type="GO" id="GO:0016765">
    <property type="term" value="F:transferase activity, transferring alkyl or aryl (other than methyl) groups"/>
    <property type="evidence" value="ECO:0007669"/>
    <property type="project" value="InterPro"/>
</dbReference>
<dbReference type="Pfam" id="PF01040">
    <property type="entry name" value="UbiA"/>
    <property type="match status" value="1"/>
</dbReference>
<comment type="subcellular location">
    <subcellularLocation>
        <location evidence="1">Cell membrane</location>
        <topology evidence="1">Multi-pass membrane protein</topology>
    </subcellularLocation>
</comment>
<protein>
    <submittedName>
        <fullName evidence="6">Prenyltransferase</fullName>
    </submittedName>
</protein>
<comment type="caution">
    <text evidence="6">The sequence shown here is derived from an EMBL/GenBank/DDBJ whole genome shotgun (WGS) entry which is preliminary data.</text>
</comment>
<dbReference type="EMBL" id="LKCM01000120">
    <property type="protein sequence ID" value="KPQ43916.1"/>
    <property type="molecule type" value="Genomic_DNA"/>
</dbReference>
<dbReference type="AlphaFoldDB" id="A0A0P7ZGE5"/>
<evidence type="ECO:0000256" key="5">
    <source>
        <dbReference type="SAM" id="Phobius"/>
    </source>
</evidence>
<reference evidence="6 7" key="1">
    <citation type="submission" date="2015-09" db="EMBL/GenBank/DDBJ databases">
        <title>A metagenomics-based metabolic model of nitrate-dependent anaerobic oxidation of methane by Methanoperedens-like archaea.</title>
        <authorList>
            <person name="Arshad A."/>
            <person name="Speth D.R."/>
            <person name="De Graaf R.M."/>
            <person name="Op Den Camp H.J."/>
            <person name="Jetten M.S."/>
            <person name="Welte C.U."/>
        </authorList>
    </citation>
    <scope>NUCLEOTIDE SEQUENCE [LARGE SCALE GENOMIC DNA]</scope>
</reference>
<dbReference type="PROSITE" id="PS51257">
    <property type="entry name" value="PROKAR_LIPOPROTEIN"/>
    <property type="match status" value="1"/>
</dbReference>
<evidence type="ECO:0000256" key="1">
    <source>
        <dbReference type="ARBA" id="ARBA00004651"/>
    </source>
</evidence>
<keyword evidence="4 5" id="KW-0472">Membrane</keyword>